<dbReference type="InterPro" id="IPR039935">
    <property type="entry name" value="YML079W-like"/>
</dbReference>
<gene>
    <name evidence="2" type="ORF">DJ013_16640</name>
</gene>
<dbReference type="Proteomes" id="UP000249873">
    <property type="component" value="Chromosome"/>
</dbReference>
<dbReference type="InterPro" id="IPR014710">
    <property type="entry name" value="RmlC-like_jellyroll"/>
</dbReference>
<dbReference type="CDD" id="cd06121">
    <property type="entry name" value="cupin_YML079wp"/>
    <property type="match status" value="1"/>
</dbReference>
<dbReference type="SUPFAM" id="SSF51182">
    <property type="entry name" value="RmlC-like cupins"/>
    <property type="match status" value="1"/>
</dbReference>
<dbReference type="AlphaFoldDB" id="A0A2Z4GEX9"/>
<feature type="domain" description="DUF985" evidence="1">
    <location>
        <begin position="6"/>
        <end position="143"/>
    </location>
</feature>
<organism evidence="2 3">
    <name type="scientific">Arcticibacterium luteifluviistationis</name>
    <dbReference type="NCBI Taxonomy" id="1784714"/>
    <lineage>
        <taxon>Bacteria</taxon>
        <taxon>Pseudomonadati</taxon>
        <taxon>Bacteroidota</taxon>
        <taxon>Cytophagia</taxon>
        <taxon>Cytophagales</taxon>
        <taxon>Leadbetterellaceae</taxon>
        <taxon>Arcticibacterium</taxon>
    </lineage>
</organism>
<dbReference type="RefSeq" id="WP_111373079.1">
    <property type="nucleotide sequence ID" value="NZ_CP029480.1"/>
</dbReference>
<dbReference type="EMBL" id="CP029480">
    <property type="protein sequence ID" value="AWV99711.1"/>
    <property type="molecule type" value="Genomic_DNA"/>
</dbReference>
<dbReference type="OrthoDB" id="9798288at2"/>
<name>A0A2Z4GEX9_9BACT</name>
<dbReference type="KEGG" id="als:DJ013_16640"/>
<dbReference type="InterPro" id="IPR011051">
    <property type="entry name" value="RmlC_Cupin_sf"/>
</dbReference>
<reference evidence="2 3" key="1">
    <citation type="submission" date="2018-05" db="EMBL/GenBank/DDBJ databases">
        <title>Complete genome sequence of Arcticibacterium luteifluviistationis SM1504T, a cytophagaceae bacterium isolated from Arctic surface seawater.</title>
        <authorList>
            <person name="Li Y."/>
            <person name="Qin Q.-L."/>
        </authorList>
    </citation>
    <scope>NUCLEOTIDE SEQUENCE [LARGE SCALE GENOMIC DNA]</scope>
    <source>
        <strain evidence="2 3">SM1504</strain>
    </source>
</reference>
<evidence type="ECO:0000313" key="3">
    <source>
        <dbReference type="Proteomes" id="UP000249873"/>
    </source>
</evidence>
<dbReference type="Pfam" id="PF06172">
    <property type="entry name" value="Cupin_5"/>
    <property type="match status" value="1"/>
</dbReference>
<dbReference type="InterPro" id="IPR009327">
    <property type="entry name" value="Cupin_DUF985"/>
</dbReference>
<keyword evidence="3" id="KW-1185">Reference proteome</keyword>
<evidence type="ECO:0000259" key="1">
    <source>
        <dbReference type="Pfam" id="PF06172"/>
    </source>
</evidence>
<accession>A0A2Z4GEX9</accession>
<dbReference type="PANTHER" id="PTHR33387:SF3">
    <property type="entry name" value="DUF985 DOMAIN-CONTAINING PROTEIN"/>
    <property type="match status" value="1"/>
</dbReference>
<dbReference type="PANTHER" id="PTHR33387">
    <property type="entry name" value="RMLC-LIKE JELLY ROLL FOLD PROTEIN"/>
    <property type="match status" value="1"/>
</dbReference>
<evidence type="ECO:0000313" key="2">
    <source>
        <dbReference type="EMBL" id="AWV99711.1"/>
    </source>
</evidence>
<protein>
    <recommendedName>
        <fullName evidence="1">DUF985 domain-containing protein</fullName>
    </recommendedName>
</protein>
<dbReference type="Gene3D" id="2.60.120.10">
    <property type="entry name" value="Jelly Rolls"/>
    <property type="match status" value="1"/>
</dbReference>
<proteinExistence type="predicted"/>
<sequence length="165" mass="19013">MFDAAYWIDKLDLISHPEGGYYKETYRSEGSGTFLMNGEKKTRNYSTSIYFLMEKGDFSAFHKIQSDEVWHFYAGETLEIYHIDHQGKLIKTILGANPEKGETLQTVIPANLWFASRPKPSSNYTLVGCTVSPGFDFEDFKMAKKEILCSKYPEHTKIIDELTRE</sequence>